<protein>
    <submittedName>
        <fullName evidence="1">Uncharacterized protein</fullName>
    </submittedName>
</protein>
<keyword evidence="2" id="KW-1185">Reference proteome</keyword>
<evidence type="ECO:0000313" key="1">
    <source>
        <dbReference type="EMBL" id="MBP1888978.1"/>
    </source>
</evidence>
<comment type="caution">
    <text evidence="1">The sequence shown here is derived from an EMBL/GenBank/DDBJ whole genome shotgun (WGS) entry which is preliminary data.</text>
</comment>
<dbReference type="EMBL" id="JAGGJZ010000001">
    <property type="protein sequence ID" value="MBP1888978.1"/>
    <property type="molecule type" value="Genomic_DNA"/>
</dbReference>
<reference evidence="1 2" key="1">
    <citation type="submission" date="2021-03" db="EMBL/GenBank/DDBJ databases">
        <title>Genomic Encyclopedia of Type Strains, Phase IV (KMG-IV): sequencing the most valuable type-strain genomes for metagenomic binning, comparative biology and taxonomic classification.</title>
        <authorList>
            <person name="Goeker M."/>
        </authorList>
    </citation>
    <scope>NUCLEOTIDE SEQUENCE [LARGE SCALE GENOMIC DNA]</scope>
    <source>
        <strain evidence="1 2">DSM 3984</strain>
    </source>
</reference>
<dbReference type="RefSeq" id="WP_209795691.1">
    <property type="nucleotide sequence ID" value="NZ_JAGGJZ010000001.1"/>
</dbReference>
<dbReference type="Proteomes" id="UP000783390">
    <property type="component" value="Unassembled WGS sequence"/>
</dbReference>
<organism evidence="1 2">
    <name type="scientific">Clostridium moniliforme</name>
    <dbReference type="NCBI Taxonomy" id="39489"/>
    <lineage>
        <taxon>Bacteria</taxon>
        <taxon>Bacillati</taxon>
        <taxon>Bacillota</taxon>
        <taxon>Clostridia</taxon>
        <taxon>Eubacteriales</taxon>
        <taxon>Clostridiaceae</taxon>
        <taxon>Clostridium</taxon>
    </lineage>
</organism>
<gene>
    <name evidence="1" type="ORF">J2Z53_000557</name>
</gene>
<evidence type="ECO:0000313" key="2">
    <source>
        <dbReference type="Proteomes" id="UP000783390"/>
    </source>
</evidence>
<proteinExistence type="predicted"/>
<name>A0ABS4EY96_9CLOT</name>
<accession>A0ABS4EY96</accession>
<sequence>MRICPFWSVASKKVACNNECPMYNFENEGEECIFETYLDNVDFNYNHLIYDSMLDIDEEKFEKIEA</sequence>